<feature type="signal peptide" evidence="1">
    <location>
        <begin position="1"/>
        <end position="28"/>
    </location>
</feature>
<sequence length="158" mass="16695">MAIWHTVRPLVAAMVFGAGLVGALSAQAVTNPPIHMAHGIEYMSGGIGSDEARFMETISPRWPATLEFATQDHKSADFAADVRVTVRNANGQAVLDHVLAGGPFLVARLEPGTYEVEAVLAGQTLKQPLTVHAGTGTRSVFLWPAHTDMAASNARAPL</sequence>
<dbReference type="EMBL" id="JAUSRO010000005">
    <property type="protein sequence ID" value="MDP9899725.1"/>
    <property type="molecule type" value="Genomic_DNA"/>
</dbReference>
<comment type="caution">
    <text evidence="2">The sequence shown here is derived from an EMBL/GenBank/DDBJ whole genome shotgun (WGS) entry which is preliminary data.</text>
</comment>
<feature type="chain" id="PRO_5046156450" description="Carboxypeptidase regulatory-like domain-containing protein" evidence="1">
    <location>
        <begin position="29"/>
        <end position="158"/>
    </location>
</feature>
<accession>A0ABT9S5T0</accession>
<dbReference type="Gene3D" id="2.60.40.1120">
    <property type="entry name" value="Carboxypeptidase-like, regulatory domain"/>
    <property type="match status" value="1"/>
</dbReference>
<reference evidence="2 3" key="1">
    <citation type="submission" date="2023-07" db="EMBL/GenBank/DDBJ databases">
        <title>Sorghum-associated microbial communities from plants grown in Nebraska, USA.</title>
        <authorList>
            <person name="Schachtman D."/>
        </authorList>
    </citation>
    <scope>NUCLEOTIDE SEQUENCE [LARGE SCALE GENOMIC DNA]</scope>
    <source>
        <strain evidence="2 3">DS1607</strain>
    </source>
</reference>
<evidence type="ECO:0000313" key="2">
    <source>
        <dbReference type="EMBL" id="MDP9899725.1"/>
    </source>
</evidence>
<gene>
    <name evidence="2" type="ORF">J2W36_001976</name>
</gene>
<name>A0ABT9S5T0_9BURK</name>
<evidence type="ECO:0008006" key="4">
    <source>
        <dbReference type="Google" id="ProtNLM"/>
    </source>
</evidence>
<organism evidence="2 3">
    <name type="scientific">Variovorax ginsengisoli</name>
    <dbReference type="NCBI Taxonomy" id="363844"/>
    <lineage>
        <taxon>Bacteria</taxon>
        <taxon>Pseudomonadati</taxon>
        <taxon>Pseudomonadota</taxon>
        <taxon>Betaproteobacteria</taxon>
        <taxon>Burkholderiales</taxon>
        <taxon>Comamonadaceae</taxon>
        <taxon>Variovorax</taxon>
    </lineage>
</organism>
<evidence type="ECO:0000256" key="1">
    <source>
        <dbReference type="SAM" id="SignalP"/>
    </source>
</evidence>
<dbReference type="Proteomes" id="UP001226867">
    <property type="component" value="Unassembled WGS sequence"/>
</dbReference>
<protein>
    <recommendedName>
        <fullName evidence="4">Carboxypeptidase regulatory-like domain-containing protein</fullName>
    </recommendedName>
</protein>
<keyword evidence="1" id="KW-0732">Signal</keyword>
<proteinExistence type="predicted"/>
<evidence type="ECO:0000313" key="3">
    <source>
        <dbReference type="Proteomes" id="UP001226867"/>
    </source>
</evidence>
<dbReference type="RefSeq" id="WP_307689542.1">
    <property type="nucleotide sequence ID" value="NZ_JAUSRO010000005.1"/>
</dbReference>
<keyword evidence="3" id="KW-1185">Reference proteome</keyword>